<dbReference type="Proteomes" id="UP001500665">
    <property type="component" value="Unassembled WGS sequence"/>
</dbReference>
<gene>
    <name evidence="8" type="ORF">GCM10009550_75370</name>
</gene>
<sequence>MPMLSVVVPFHNVAEYLDACLSSLAAQTVTDLEVVMVDDGSTDEGARVAEAWTARDERFVLLRREHAGPGAARNAGVALARGSFLAFADGDDVVPPDAYDLMLRTLERTGSDVVSGGVRRMGSYGTKPSALHARAITDKRLGTHISRTPSLLYDVTMWNKVIRRSLWDEHGLSFPEGVLYEDIRLAVRLHCLARRVDVVTEPIYLWRERSGGNPSITQRRDMPDNLRDRVSALLDIDAFLAEHAPRRLCRAHHRKALSNDLPLYFKELHRVGDDYRELFLDRVNAYLERIPARAYRGLPAMQKLGFHLTRARRMDALLDLLAWERALKPGALPVVRERLRLYADLPFRDDPTIPSRVFRLAADETRPVTRVDEVAWQDGRLRLAGRAYVPYRSLDDRRRTSKVLVLRAPGRLPKLVRMRGELHPDATARSGQDRYVYDWAGFSCEIDPRRLKGEWRCHVVVRGHGLVRSAPLTVPVRGRPQRPPYAELDGDTRMVTRWSGDQLCVSVLPLRTIATDFRFDGDGLELTTRLTAPAEQAQLLVKQGATTHTLPAEVSGRACSARIPLDLLIDTESTGDYVSWETWLRLDGGEPVRVAVTDRLPERRYPYRAREVAVLHTRDGNLSIAERTFRPVIETEEWTEDGVLVLRGTYLGPGELVTVLRRRGTGDLHTFPFTQDGDRFEVRLAPREAEAFGRRAPLLDGTWDITVREDAPHEDRLIYTKFDHGHLPSLAEKPVVLGGKRMRFLCSQFDTPVIEVSADSRPDERGAYAQRVLQERFYPLHRDLRMRDQLVFVSWKGKQCSDNPRAIADELRRRGDDREHVWVVRDTSIAAPEGATVVRQWSRDYYRALARSKYVVANDDMPASYVKREGQVYLQTWHGTPLKKIGFDIGQVRFASGSGYLDHLERDVAKWDLMLSPNPFSTPILRGAFRFGGEILETGYPRNDLLHSPGAAERAALVRARLGLPEGKRVVLYAPTWRDDRFYAGGRYRFDQRLDLLRARKELGHDHVFLVRGHHLIADDLYDPSYGDFVRNVTAYPDITDLYLVADVLITDYSSAMFDFAGTGRPMLFFTYDLEAYRDRLRGFYFDFAERAPGPLLETSEEVLAALQDLDAVAAEHAPAYRRFATEFHPRADGLSSARAADLLC</sequence>
<keyword evidence="9" id="KW-1185">Reference proteome</keyword>
<keyword evidence="5" id="KW-0777">Teichoic acid biosynthesis</keyword>
<keyword evidence="6" id="KW-0472">Membrane</keyword>
<comment type="subcellular location">
    <subcellularLocation>
        <location evidence="1">Cell membrane</location>
        <topology evidence="1">Peripheral membrane protein</topology>
    </subcellularLocation>
</comment>
<proteinExistence type="inferred from homology"/>
<dbReference type="EMBL" id="BAAAHH010000061">
    <property type="protein sequence ID" value="GAA0969061.1"/>
    <property type="molecule type" value="Genomic_DNA"/>
</dbReference>
<dbReference type="Pfam" id="PF00535">
    <property type="entry name" value="Glycos_transf_2"/>
    <property type="match status" value="1"/>
</dbReference>
<protein>
    <recommendedName>
        <fullName evidence="7">Glycosyltransferase 2-like domain-containing protein</fullName>
    </recommendedName>
</protein>
<dbReference type="Gene3D" id="3.40.50.11820">
    <property type="match status" value="1"/>
</dbReference>
<dbReference type="SUPFAM" id="SSF53448">
    <property type="entry name" value="Nucleotide-diphospho-sugar transferases"/>
    <property type="match status" value="1"/>
</dbReference>
<dbReference type="InterPro" id="IPR001173">
    <property type="entry name" value="Glyco_trans_2-like"/>
</dbReference>
<dbReference type="InterPro" id="IPR043149">
    <property type="entry name" value="TagF_N"/>
</dbReference>
<accession>A0ABN1S160</accession>
<dbReference type="InterPro" id="IPR043148">
    <property type="entry name" value="TagF_C"/>
</dbReference>
<keyword evidence="4" id="KW-0808">Transferase</keyword>
<organism evidence="8 9">
    <name type="scientific">Actinocorallia libanotica</name>
    <dbReference type="NCBI Taxonomy" id="46162"/>
    <lineage>
        <taxon>Bacteria</taxon>
        <taxon>Bacillati</taxon>
        <taxon>Actinomycetota</taxon>
        <taxon>Actinomycetes</taxon>
        <taxon>Streptosporangiales</taxon>
        <taxon>Thermomonosporaceae</taxon>
        <taxon>Actinocorallia</taxon>
    </lineage>
</organism>
<evidence type="ECO:0000256" key="1">
    <source>
        <dbReference type="ARBA" id="ARBA00004202"/>
    </source>
</evidence>
<dbReference type="CDD" id="cd00761">
    <property type="entry name" value="Glyco_tranf_GTA_type"/>
    <property type="match status" value="1"/>
</dbReference>
<dbReference type="Gene3D" id="3.90.550.10">
    <property type="entry name" value="Spore Coat Polysaccharide Biosynthesis Protein SpsA, Chain A"/>
    <property type="match status" value="1"/>
</dbReference>
<dbReference type="Gene3D" id="3.40.50.12580">
    <property type="match status" value="1"/>
</dbReference>
<evidence type="ECO:0000256" key="2">
    <source>
        <dbReference type="ARBA" id="ARBA00010488"/>
    </source>
</evidence>
<evidence type="ECO:0000256" key="6">
    <source>
        <dbReference type="ARBA" id="ARBA00023136"/>
    </source>
</evidence>
<dbReference type="Pfam" id="PF04464">
    <property type="entry name" value="Glyphos_transf"/>
    <property type="match status" value="1"/>
</dbReference>
<dbReference type="SUPFAM" id="SSF53756">
    <property type="entry name" value="UDP-Glycosyltransferase/glycogen phosphorylase"/>
    <property type="match status" value="1"/>
</dbReference>
<feature type="domain" description="Glycosyltransferase 2-like" evidence="7">
    <location>
        <begin position="5"/>
        <end position="127"/>
    </location>
</feature>
<keyword evidence="3" id="KW-1003">Cell membrane</keyword>
<evidence type="ECO:0000313" key="8">
    <source>
        <dbReference type="EMBL" id="GAA0969061.1"/>
    </source>
</evidence>
<dbReference type="PANTHER" id="PTHR37316:SF3">
    <property type="entry name" value="TEICHOIC ACID GLYCEROL-PHOSPHATE TRANSFERASE"/>
    <property type="match status" value="1"/>
</dbReference>
<comment type="similarity">
    <text evidence="2">Belongs to the CDP-glycerol glycerophosphotransferase family.</text>
</comment>
<dbReference type="InterPro" id="IPR007554">
    <property type="entry name" value="Glycerophosphate_synth"/>
</dbReference>
<comment type="caution">
    <text evidence="8">The sequence shown here is derived from an EMBL/GenBank/DDBJ whole genome shotgun (WGS) entry which is preliminary data.</text>
</comment>
<dbReference type="PANTHER" id="PTHR37316">
    <property type="entry name" value="TEICHOIC ACID GLYCEROL-PHOSPHATE PRIMASE"/>
    <property type="match status" value="1"/>
</dbReference>
<evidence type="ECO:0000259" key="7">
    <source>
        <dbReference type="Pfam" id="PF00535"/>
    </source>
</evidence>
<evidence type="ECO:0000256" key="5">
    <source>
        <dbReference type="ARBA" id="ARBA00022944"/>
    </source>
</evidence>
<evidence type="ECO:0000313" key="9">
    <source>
        <dbReference type="Proteomes" id="UP001500665"/>
    </source>
</evidence>
<dbReference type="InterPro" id="IPR029044">
    <property type="entry name" value="Nucleotide-diphossugar_trans"/>
</dbReference>
<evidence type="ECO:0000256" key="4">
    <source>
        <dbReference type="ARBA" id="ARBA00022679"/>
    </source>
</evidence>
<reference evidence="8 9" key="1">
    <citation type="journal article" date="2019" name="Int. J. Syst. Evol. Microbiol.">
        <title>The Global Catalogue of Microorganisms (GCM) 10K type strain sequencing project: providing services to taxonomists for standard genome sequencing and annotation.</title>
        <authorList>
            <consortium name="The Broad Institute Genomics Platform"/>
            <consortium name="The Broad Institute Genome Sequencing Center for Infectious Disease"/>
            <person name="Wu L."/>
            <person name="Ma J."/>
        </authorList>
    </citation>
    <scope>NUCLEOTIDE SEQUENCE [LARGE SCALE GENOMIC DNA]</scope>
    <source>
        <strain evidence="8 9">JCM 10696</strain>
    </source>
</reference>
<name>A0ABN1S160_9ACTN</name>
<dbReference type="InterPro" id="IPR051612">
    <property type="entry name" value="Teichoic_Acid_Biosynth"/>
</dbReference>
<evidence type="ECO:0000256" key="3">
    <source>
        <dbReference type="ARBA" id="ARBA00022475"/>
    </source>
</evidence>